<keyword evidence="5 9" id="KW-0732">Signal</keyword>
<dbReference type="GO" id="GO:0008061">
    <property type="term" value="F:chitin binding"/>
    <property type="evidence" value="ECO:0007669"/>
    <property type="project" value="InterPro"/>
</dbReference>
<keyword evidence="4" id="KW-0964">Secreted</keyword>
<evidence type="ECO:0000259" key="10">
    <source>
        <dbReference type="PROSITE" id="PS51910"/>
    </source>
</evidence>
<dbReference type="SMART" id="SM00636">
    <property type="entry name" value="Glyco_18"/>
    <property type="match status" value="1"/>
</dbReference>
<feature type="chain" id="PRO_5041255827" description="Chitinase domain-containing protein 1" evidence="9">
    <location>
        <begin position="20"/>
        <end position="391"/>
    </location>
</feature>
<dbReference type="InterPro" id="IPR011583">
    <property type="entry name" value="Chitinase_II/V-like_cat"/>
</dbReference>
<gene>
    <name evidence="11" type="ORF">GBAR_LOCUS12405</name>
</gene>
<keyword evidence="12" id="KW-1185">Reference proteome</keyword>
<dbReference type="SUPFAM" id="SSF51445">
    <property type="entry name" value="(Trans)glycosidases"/>
    <property type="match status" value="1"/>
</dbReference>
<evidence type="ECO:0000256" key="4">
    <source>
        <dbReference type="ARBA" id="ARBA00022525"/>
    </source>
</evidence>
<evidence type="ECO:0000256" key="7">
    <source>
        <dbReference type="ARBA" id="ARBA00040976"/>
    </source>
</evidence>
<dbReference type="FunFam" id="3.20.20.80:FF:000028">
    <property type="entry name" value="Chitinase domain-containing protein 1"/>
    <property type="match status" value="1"/>
</dbReference>
<dbReference type="GO" id="GO:0012505">
    <property type="term" value="C:endomembrane system"/>
    <property type="evidence" value="ECO:0007669"/>
    <property type="project" value="TreeGrafter"/>
</dbReference>
<dbReference type="InterPro" id="IPR029070">
    <property type="entry name" value="Chitinase_insertion_sf"/>
</dbReference>
<evidence type="ECO:0000256" key="3">
    <source>
        <dbReference type="ARBA" id="ARBA00009336"/>
    </source>
</evidence>
<proteinExistence type="inferred from homology"/>
<protein>
    <recommendedName>
        <fullName evidence="7">Chitinase domain-containing protein 1</fullName>
    </recommendedName>
</protein>
<feature type="region of interest" description="Disordered" evidence="8">
    <location>
        <begin position="25"/>
        <end position="51"/>
    </location>
</feature>
<dbReference type="PANTHER" id="PTHR46066">
    <property type="entry name" value="CHITINASE DOMAIN-CONTAINING PROTEIN 1 FAMILY MEMBER"/>
    <property type="match status" value="1"/>
</dbReference>
<feature type="domain" description="GH18" evidence="10">
    <location>
        <begin position="84"/>
        <end position="391"/>
    </location>
</feature>
<dbReference type="GO" id="GO:0005975">
    <property type="term" value="P:carbohydrate metabolic process"/>
    <property type="evidence" value="ECO:0007669"/>
    <property type="project" value="InterPro"/>
</dbReference>
<keyword evidence="6" id="KW-0458">Lysosome</keyword>
<dbReference type="PROSITE" id="PS51910">
    <property type="entry name" value="GH18_2"/>
    <property type="match status" value="1"/>
</dbReference>
<dbReference type="CDD" id="cd02876">
    <property type="entry name" value="GH18_SI-CLP"/>
    <property type="match status" value="1"/>
</dbReference>
<evidence type="ECO:0000256" key="1">
    <source>
        <dbReference type="ARBA" id="ARBA00004371"/>
    </source>
</evidence>
<dbReference type="PANTHER" id="PTHR46066:SF2">
    <property type="entry name" value="CHITINASE DOMAIN-CONTAINING PROTEIN 1"/>
    <property type="match status" value="1"/>
</dbReference>
<dbReference type="Pfam" id="PF00704">
    <property type="entry name" value="Glyco_hydro_18"/>
    <property type="match status" value="1"/>
</dbReference>
<dbReference type="InterPro" id="IPR017853">
    <property type="entry name" value="GH"/>
</dbReference>
<evidence type="ECO:0000256" key="6">
    <source>
        <dbReference type="ARBA" id="ARBA00023228"/>
    </source>
</evidence>
<comment type="caution">
    <text evidence="11">The sequence shown here is derived from an EMBL/GenBank/DDBJ whole genome shotgun (WGS) entry which is preliminary data.</text>
</comment>
<dbReference type="FunFam" id="3.10.50.10:FF:000002">
    <property type="entry name" value="Chitinase domain-containing protein 1"/>
    <property type="match status" value="1"/>
</dbReference>
<evidence type="ECO:0000256" key="2">
    <source>
        <dbReference type="ARBA" id="ARBA00004613"/>
    </source>
</evidence>
<dbReference type="InterPro" id="IPR001223">
    <property type="entry name" value="Glyco_hydro18_cat"/>
</dbReference>
<feature type="signal peptide" evidence="9">
    <location>
        <begin position="1"/>
        <end position="19"/>
    </location>
</feature>
<evidence type="ECO:0000256" key="9">
    <source>
        <dbReference type="SAM" id="SignalP"/>
    </source>
</evidence>
<dbReference type="Gene3D" id="3.10.50.10">
    <property type="match status" value="1"/>
</dbReference>
<dbReference type="Gene3D" id="3.20.20.80">
    <property type="entry name" value="Glycosidases"/>
    <property type="match status" value="1"/>
</dbReference>
<evidence type="ECO:0000256" key="8">
    <source>
        <dbReference type="SAM" id="MobiDB-lite"/>
    </source>
</evidence>
<dbReference type="EMBL" id="CASHTH010001847">
    <property type="protein sequence ID" value="CAI8020801.1"/>
    <property type="molecule type" value="Genomic_DNA"/>
</dbReference>
<evidence type="ECO:0000313" key="11">
    <source>
        <dbReference type="EMBL" id="CAI8020801.1"/>
    </source>
</evidence>
<evidence type="ECO:0000313" key="12">
    <source>
        <dbReference type="Proteomes" id="UP001174909"/>
    </source>
</evidence>
<dbReference type="AlphaFoldDB" id="A0AA35WKU7"/>
<dbReference type="Proteomes" id="UP001174909">
    <property type="component" value="Unassembled WGS sequence"/>
</dbReference>
<evidence type="ECO:0000256" key="5">
    <source>
        <dbReference type="ARBA" id="ARBA00022729"/>
    </source>
</evidence>
<comment type="similarity">
    <text evidence="3">Belongs to the glycosyl hydrolase 18 family.</text>
</comment>
<dbReference type="GO" id="GO:0005764">
    <property type="term" value="C:lysosome"/>
    <property type="evidence" value="ECO:0007669"/>
    <property type="project" value="UniProtKB-SubCell"/>
</dbReference>
<accession>A0AA35WKU7</accession>
<organism evidence="11 12">
    <name type="scientific">Geodia barretti</name>
    <name type="common">Barrett's horny sponge</name>
    <dbReference type="NCBI Taxonomy" id="519541"/>
    <lineage>
        <taxon>Eukaryota</taxon>
        <taxon>Metazoa</taxon>
        <taxon>Porifera</taxon>
        <taxon>Demospongiae</taxon>
        <taxon>Heteroscleromorpha</taxon>
        <taxon>Tetractinellida</taxon>
        <taxon>Astrophorina</taxon>
        <taxon>Geodiidae</taxon>
        <taxon>Geodia</taxon>
    </lineage>
</organism>
<comment type="subcellular location">
    <subcellularLocation>
        <location evidence="1">Lysosome</location>
    </subcellularLocation>
    <subcellularLocation>
        <location evidence="2">Secreted</location>
    </subcellularLocation>
</comment>
<name>A0AA35WKU7_GEOBA</name>
<dbReference type="GO" id="GO:0070492">
    <property type="term" value="F:oligosaccharide binding"/>
    <property type="evidence" value="ECO:0007669"/>
    <property type="project" value="TreeGrafter"/>
</dbReference>
<dbReference type="GO" id="GO:0005576">
    <property type="term" value="C:extracellular region"/>
    <property type="evidence" value="ECO:0007669"/>
    <property type="project" value="UniProtKB-SubCell"/>
</dbReference>
<sequence length="391" mass="44234">MRLCKGVVVLFVLLMLASGAKCTLSKRDKKDKKSKSKDVSEELPAESVEERELVTSSPKWKEIVNNHHLYSSNQQHTRDMMDGAMVLGYVTPWNSHGYDIAKMFARKFTHISPVWLQLTRRHGIGLAMEGTHDIDQGWVSDVRRAGSGVKIVPRVLLEGWTMADFQEVFASEANMARVAEFAAQNLQKHKFDGMVLEVWSQLGGRFNSELTHLVKALANSLHAVGLELILVIPAAKRGSLFGQSDFDRLAPHVDGFSLMTYDYSSPGSPGPTAPIEWMEGCAVGLSHQPSPLRQKILLGLNFYGYDFTSSGMDPIVGHRYIELLREQKPKIKWDSDCAEHYFKYKYKSQQHEVYYPTLKSIQDRLRLAQELGTGISIWEIGQGLDYFYELF</sequence>
<reference evidence="11" key="1">
    <citation type="submission" date="2023-03" db="EMBL/GenBank/DDBJ databases">
        <authorList>
            <person name="Steffen K."/>
            <person name="Cardenas P."/>
        </authorList>
    </citation>
    <scope>NUCLEOTIDE SEQUENCE</scope>
</reference>